<dbReference type="InterPro" id="IPR011987">
    <property type="entry name" value="ATPase_V1-cplx_hsu_C"/>
</dbReference>
<dbReference type="InterPro" id="IPR038497">
    <property type="entry name" value="ATPase_V1-cplx_hsu_C_sf"/>
</dbReference>
<keyword evidence="4 6" id="KW-0406">Ion transport</keyword>
<dbReference type="InterPro" id="IPR011989">
    <property type="entry name" value="ARM-like"/>
</dbReference>
<accession>T1KC43</accession>
<dbReference type="eggNOG" id="KOG2759">
    <property type="taxonomic scope" value="Eukaryota"/>
</dbReference>
<evidence type="ECO:0000259" key="7">
    <source>
        <dbReference type="Pfam" id="PF11698"/>
    </source>
</evidence>
<evidence type="ECO:0000256" key="3">
    <source>
        <dbReference type="ARBA" id="ARBA00022781"/>
    </source>
</evidence>
<keyword evidence="3 6" id="KW-0375">Hydrogen ion transport</keyword>
<keyword evidence="9" id="KW-1185">Reference proteome</keyword>
<reference evidence="8" key="2">
    <citation type="submission" date="2015-06" db="UniProtKB">
        <authorList>
            <consortium name="EnsemblMetazoa"/>
        </authorList>
    </citation>
    <scope>IDENTIFICATION</scope>
</reference>
<protein>
    <recommendedName>
        <fullName evidence="6">V-type proton ATPase subunit H</fullName>
    </recommendedName>
</protein>
<comment type="function">
    <text evidence="5">Subunit of the V1 complex of vacuolar(H+)-ATPase (V-ATPase), a multisubunit enzyme composed of a peripheral complex (V1) that hydrolyzes ATP and a membrane integral complex (V0) that translocates protons. V-ATPase is responsible for acidifying and maintaining the pH of intracellular compartments and in some cell types, is targeted to the plasma membrane, where it is responsible for acidifying the extracellular environment. Subunit H is essential for V-ATPase activity, but not for the assembly of the complex.</text>
</comment>
<evidence type="ECO:0000256" key="2">
    <source>
        <dbReference type="ARBA" id="ARBA00022448"/>
    </source>
</evidence>
<evidence type="ECO:0000256" key="5">
    <source>
        <dbReference type="ARBA" id="ARBA00046225"/>
    </source>
</evidence>
<comment type="similarity">
    <text evidence="1 6">Belongs to the V-ATPase H subunit family.</text>
</comment>
<dbReference type="FunFam" id="1.25.40.150:FF:000001">
    <property type="entry name" value="V-type proton ATPase subunit H"/>
    <property type="match status" value="1"/>
</dbReference>
<sequence>MSSDISSLKLDSVLQNLPDDIEKGGVISATSVIQQKAAEVRNVRVNWHFYRSGDFISQQEFDWIVKYESLETAEARDEFFKKDAMLCAEVFLSLLEKLSKNQATQYILILIDDMLNEDKSRVEIFKEYCRKKGGAKKKRTIWSHMEHQLQKSDGLIQNMASRIITKIACWSKELMGETDLQFYICWLLEQLKLPNNEYLGSIARCLQMMLRIEEYRKLFISTEENMSKNNAIPALADILNESVKEKVTRIILATFRNLIEKPEDPEVSRDNAITMVQGKVLKQLDILKQASNKYEDPDLLEDIEFLYEKLQSYVSDLSSFDEYCNEVKSGRLEWSPVHSNEKFWRENALRLNEKNYELLKILIKILETSKDSLVLSVAIHDIGEYIRYYPRGKTVIENLNGKYLIMQLMDDADPNVKYEALLCVQKLVVHNWEYLGKQLEKEKDGQVAGKKPISVK</sequence>
<dbReference type="GO" id="GO:0046961">
    <property type="term" value="F:proton-transporting ATPase activity, rotational mechanism"/>
    <property type="evidence" value="ECO:0007669"/>
    <property type="project" value="UniProtKB-UniRule"/>
</dbReference>
<dbReference type="HOGENOM" id="CLU_025709_2_0_1"/>
<dbReference type="SUPFAM" id="SSF48371">
    <property type="entry name" value="ARM repeat"/>
    <property type="match status" value="1"/>
</dbReference>
<dbReference type="PIRSF" id="PIRSF032184">
    <property type="entry name" value="ATPase_V1_H"/>
    <property type="match status" value="1"/>
</dbReference>
<proteinExistence type="inferred from homology"/>
<dbReference type="STRING" id="32264.T1KC43"/>
<dbReference type="Pfam" id="PF11698">
    <property type="entry name" value="V-ATPase_H_C"/>
    <property type="match status" value="1"/>
</dbReference>
<dbReference type="Gene3D" id="1.25.10.10">
    <property type="entry name" value="Leucine-rich Repeat Variant"/>
    <property type="match status" value="2"/>
</dbReference>
<reference evidence="9" key="1">
    <citation type="submission" date="2011-08" db="EMBL/GenBank/DDBJ databases">
        <authorList>
            <person name="Rombauts S."/>
        </authorList>
    </citation>
    <scope>NUCLEOTIDE SEQUENCE</scope>
    <source>
        <strain evidence="9">London</strain>
    </source>
</reference>
<keyword evidence="2 6" id="KW-0813">Transport</keyword>
<dbReference type="GO" id="GO:0005765">
    <property type="term" value="C:lysosomal membrane"/>
    <property type="evidence" value="ECO:0007669"/>
    <property type="project" value="TreeGrafter"/>
</dbReference>
<evidence type="ECO:0000313" key="8">
    <source>
        <dbReference type="EnsemblMetazoa" id="tetur08g06310.1"/>
    </source>
</evidence>
<feature type="domain" description="ATPase V1 complex subunit H C-terminal" evidence="7">
    <location>
        <begin position="317"/>
        <end position="432"/>
    </location>
</feature>
<dbReference type="PANTHER" id="PTHR10698:SF0">
    <property type="entry name" value="V-TYPE PROTON ATPASE SUBUNIT H"/>
    <property type="match status" value="1"/>
</dbReference>
<dbReference type="Pfam" id="PF03224">
    <property type="entry name" value="V-ATPase_H_N"/>
    <property type="match status" value="2"/>
</dbReference>
<dbReference type="GO" id="GO:0000221">
    <property type="term" value="C:vacuolar proton-transporting V-type ATPase, V1 domain"/>
    <property type="evidence" value="ECO:0007669"/>
    <property type="project" value="UniProtKB-UniRule"/>
</dbReference>
<name>T1KC43_TETUR</name>
<dbReference type="EMBL" id="CAEY01001958">
    <property type="status" value="NOT_ANNOTATED_CDS"/>
    <property type="molecule type" value="Genomic_DNA"/>
</dbReference>
<evidence type="ECO:0000256" key="1">
    <source>
        <dbReference type="ARBA" id="ARBA00008613"/>
    </source>
</evidence>
<comment type="subunit">
    <text evidence="6">V-ATPase is a heteromultimeric enzyme made up of two complexes: the ATP-hydrolytic V1 complex and the proton translocation V0 complex.</text>
</comment>
<organism evidence="8 9">
    <name type="scientific">Tetranychus urticae</name>
    <name type="common">Two-spotted spider mite</name>
    <dbReference type="NCBI Taxonomy" id="32264"/>
    <lineage>
        <taxon>Eukaryota</taxon>
        <taxon>Metazoa</taxon>
        <taxon>Ecdysozoa</taxon>
        <taxon>Arthropoda</taxon>
        <taxon>Chelicerata</taxon>
        <taxon>Arachnida</taxon>
        <taxon>Acari</taxon>
        <taxon>Acariformes</taxon>
        <taxon>Trombidiformes</taxon>
        <taxon>Prostigmata</taxon>
        <taxon>Eleutherengona</taxon>
        <taxon>Raphignathae</taxon>
        <taxon>Tetranychoidea</taxon>
        <taxon>Tetranychidae</taxon>
        <taxon>Tetranychus</taxon>
    </lineage>
</organism>
<evidence type="ECO:0000256" key="4">
    <source>
        <dbReference type="ARBA" id="ARBA00023065"/>
    </source>
</evidence>
<dbReference type="Proteomes" id="UP000015104">
    <property type="component" value="Unassembled WGS sequence"/>
</dbReference>
<dbReference type="AlphaFoldDB" id="T1KC43"/>
<dbReference type="PANTHER" id="PTHR10698">
    <property type="entry name" value="V-TYPE PROTON ATPASE SUBUNIT H"/>
    <property type="match status" value="1"/>
</dbReference>
<evidence type="ECO:0000313" key="9">
    <source>
        <dbReference type="Proteomes" id="UP000015104"/>
    </source>
</evidence>
<evidence type="ECO:0000256" key="6">
    <source>
        <dbReference type="PIRNR" id="PIRNR032184"/>
    </source>
</evidence>
<dbReference type="InterPro" id="IPR016024">
    <property type="entry name" value="ARM-type_fold"/>
</dbReference>
<dbReference type="EnsemblMetazoa" id="tetur08g06310.1">
    <property type="protein sequence ID" value="tetur08g06310.1"/>
    <property type="gene ID" value="tetur08g06310"/>
</dbReference>
<dbReference type="Gene3D" id="1.25.40.150">
    <property type="entry name" value="V-type ATPase, subunit H, C-terminal domain"/>
    <property type="match status" value="1"/>
</dbReference>
<dbReference type="InterPro" id="IPR004908">
    <property type="entry name" value="ATPase_V1-cplx_hsu"/>
</dbReference>